<dbReference type="InterPro" id="IPR004111">
    <property type="entry name" value="Repressor_TetR_C"/>
</dbReference>
<dbReference type="PANTHER" id="PTHR30055:SF151">
    <property type="entry name" value="TRANSCRIPTIONAL REGULATORY PROTEIN"/>
    <property type="match status" value="1"/>
</dbReference>
<evidence type="ECO:0000259" key="5">
    <source>
        <dbReference type="PROSITE" id="PS50977"/>
    </source>
</evidence>
<dbReference type="EMBL" id="CP046172">
    <property type="protein sequence ID" value="QIS13749.1"/>
    <property type="molecule type" value="Genomic_DNA"/>
</dbReference>
<dbReference type="PANTHER" id="PTHR30055">
    <property type="entry name" value="HTH-TYPE TRANSCRIPTIONAL REGULATOR RUTR"/>
    <property type="match status" value="1"/>
</dbReference>
<feature type="DNA-binding region" description="H-T-H motif" evidence="4">
    <location>
        <begin position="75"/>
        <end position="94"/>
    </location>
</feature>
<evidence type="ECO:0000256" key="1">
    <source>
        <dbReference type="ARBA" id="ARBA00023015"/>
    </source>
</evidence>
<organism evidence="6 7">
    <name type="scientific">Nocardia arthritidis</name>
    <dbReference type="NCBI Taxonomy" id="228602"/>
    <lineage>
        <taxon>Bacteria</taxon>
        <taxon>Bacillati</taxon>
        <taxon>Actinomycetota</taxon>
        <taxon>Actinomycetes</taxon>
        <taxon>Mycobacteriales</taxon>
        <taxon>Nocardiaceae</taxon>
        <taxon>Nocardia</taxon>
    </lineage>
</organism>
<dbReference type="KEGG" id="nah:F5544_29520"/>
<keyword evidence="1" id="KW-0805">Transcription regulation</keyword>
<dbReference type="InterPro" id="IPR050109">
    <property type="entry name" value="HTH-type_TetR-like_transc_reg"/>
</dbReference>
<dbReference type="InterPro" id="IPR001647">
    <property type="entry name" value="HTH_TetR"/>
</dbReference>
<evidence type="ECO:0000256" key="3">
    <source>
        <dbReference type="ARBA" id="ARBA00023163"/>
    </source>
</evidence>
<dbReference type="PROSITE" id="PS50977">
    <property type="entry name" value="HTH_TETR_2"/>
    <property type="match status" value="1"/>
</dbReference>
<keyword evidence="2 4" id="KW-0238">DNA-binding</keyword>
<keyword evidence="3" id="KW-0804">Transcription</keyword>
<dbReference type="GO" id="GO:0003700">
    <property type="term" value="F:DNA-binding transcription factor activity"/>
    <property type="evidence" value="ECO:0007669"/>
    <property type="project" value="TreeGrafter"/>
</dbReference>
<dbReference type="SUPFAM" id="SSF48498">
    <property type="entry name" value="Tetracyclin repressor-like, C-terminal domain"/>
    <property type="match status" value="1"/>
</dbReference>
<evidence type="ECO:0000313" key="6">
    <source>
        <dbReference type="EMBL" id="QIS13749.1"/>
    </source>
</evidence>
<dbReference type="Pfam" id="PF00440">
    <property type="entry name" value="TetR_N"/>
    <property type="match status" value="1"/>
</dbReference>
<dbReference type="Pfam" id="PF02909">
    <property type="entry name" value="TetR_C_1"/>
    <property type="match status" value="1"/>
</dbReference>
<protein>
    <submittedName>
        <fullName evidence="6">TetR family transcriptional regulator</fullName>
    </submittedName>
</protein>
<sequence>MVYGVSYQRTPYRLCSRGGSLSESADPARQLLTLLWREYLPPRRRGRGPKQAVSVDAVVAAAIALADRDGYAKVSIRTVAAELGLRPMSLYTYVPSKEALTALMADAVAEADAPIPPELPVRDRMAAIARQVRAELLAHPWLLEVSPWRMVLGPGRMRRYERQLAALDGAGLSDLAMDRVVAVLSEFATGNARMAIAGSRATAEVSDAEWWAEHGPTLTELMPADLFPLSSRVGAAVGEFYQAPADPAGAFEYGLARLLDGILADTGSRAVNTEP</sequence>
<dbReference type="GO" id="GO:0000976">
    <property type="term" value="F:transcription cis-regulatory region binding"/>
    <property type="evidence" value="ECO:0007669"/>
    <property type="project" value="TreeGrafter"/>
</dbReference>
<reference evidence="6 7" key="1">
    <citation type="journal article" date="2019" name="ACS Chem. Biol.">
        <title>Identification and Mobilization of a Cryptic Antibiotic Biosynthesis Gene Locus from a Human-Pathogenic Nocardia Isolate.</title>
        <authorList>
            <person name="Herisse M."/>
            <person name="Ishida K."/>
            <person name="Porter J.L."/>
            <person name="Howden B."/>
            <person name="Hertweck C."/>
            <person name="Stinear T.P."/>
            <person name="Pidot S.J."/>
        </authorList>
    </citation>
    <scope>NUCLEOTIDE SEQUENCE [LARGE SCALE GENOMIC DNA]</scope>
    <source>
        <strain evidence="6 7">AUSMDU00012717</strain>
    </source>
</reference>
<proteinExistence type="predicted"/>
<dbReference type="SUPFAM" id="SSF46689">
    <property type="entry name" value="Homeodomain-like"/>
    <property type="match status" value="1"/>
</dbReference>
<feature type="domain" description="HTH tetR-type" evidence="5">
    <location>
        <begin position="52"/>
        <end position="112"/>
    </location>
</feature>
<dbReference type="GO" id="GO:0045892">
    <property type="term" value="P:negative regulation of DNA-templated transcription"/>
    <property type="evidence" value="ECO:0007669"/>
    <property type="project" value="InterPro"/>
</dbReference>
<accession>A0A6G9YKG1</accession>
<dbReference type="Gene3D" id="1.10.10.60">
    <property type="entry name" value="Homeodomain-like"/>
    <property type="match status" value="1"/>
</dbReference>
<dbReference type="AlphaFoldDB" id="A0A6G9YKG1"/>
<dbReference type="Gene3D" id="1.10.357.10">
    <property type="entry name" value="Tetracycline Repressor, domain 2"/>
    <property type="match status" value="1"/>
</dbReference>
<evidence type="ECO:0000256" key="4">
    <source>
        <dbReference type="PROSITE-ProRule" id="PRU00335"/>
    </source>
</evidence>
<dbReference type="InterPro" id="IPR009057">
    <property type="entry name" value="Homeodomain-like_sf"/>
</dbReference>
<dbReference type="InterPro" id="IPR036271">
    <property type="entry name" value="Tet_transcr_reg_TetR-rel_C_sf"/>
</dbReference>
<dbReference type="Proteomes" id="UP000503540">
    <property type="component" value="Chromosome"/>
</dbReference>
<keyword evidence="7" id="KW-1185">Reference proteome</keyword>
<evidence type="ECO:0000256" key="2">
    <source>
        <dbReference type="ARBA" id="ARBA00023125"/>
    </source>
</evidence>
<evidence type="ECO:0000313" key="7">
    <source>
        <dbReference type="Proteomes" id="UP000503540"/>
    </source>
</evidence>
<gene>
    <name evidence="6" type="ORF">F5544_29520</name>
</gene>
<name>A0A6G9YKG1_9NOCA</name>